<gene>
    <name evidence="1" type="ORF">PTKU64_45140</name>
</gene>
<dbReference type="Proteomes" id="UP001319874">
    <property type="component" value="Chromosome 2"/>
</dbReference>
<name>A0ABN6JIX3_9BURK</name>
<accession>A0ABN6JIX3</accession>
<reference evidence="1 2" key="1">
    <citation type="journal article" date="2022" name="Front. Microbiol.">
        <title>Identification and characterization of a novel class of self-sufficient cytochrome P450 hydroxylase involved in cyclohexanecarboxylate degradation in Paraburkholderia terrae strain KU-64.</title>
        <authorList>
            <person name="Yamamoto T."/>
            <person name="Hasegawa Y."/>
            <person name="Iwaki H."/>
        </authorList>
    </citation>
    <scope>NUCLEOTIDE SEQUENCE [LARGE SCALE GENOMIC DNA]</scope>
    <source>
        <strain evidence="1 2">KU-64</strain>
    </source>
</reference>
<proteinExistence type="predicted"/>
<evidence type="ECO:0000313" key="1">
    <source>
        <dbReference type="EMBL" id="BCZ80839.1"/>
    </source>
</evidence>
<dbReference type="EMBL" id="AP024956">
    <property type="protein sequence ID" value="BCZ80839.1"/>
    <property type="molecule type" value="Genomic_DNA"/>
</dbReference>
<sequence>MLTDGALRGTTGKAMNHEQIEKDIEHLEHVISRISAADGIPLSYWRSRIESVLVATLVPSQIKRVQRLIDALHALEVRYKR</sequence>
<evidence type="ECO:0000313" key="2">
    <source>
        <dbReference type="Proteomes" id="UP001319874"/>
    </source>
</evidence>
<keyword evidence="2" id="KW-1185">Reference proteome</keyword>
<protein>
    <submittedName>
        <fullName evidence="1">Uncharacterized protein</fullName>
    </submittedName>
</protein>
<organism evidence="1 2">
    <name type="scientific">Paraburkholderia terrae</name>
    <dbReference type="NCBI Taxonomy" id="311230"/>
    <lineage>
        <taxon>Bacteria</taxon>
        <taxon>Pseudomonadati</taxon>
        <taxon>Pseudomonadota</taxon>
        <taxon>Betaproteobacteria</taxon>
        <taxon>Burkholderiales</taxon>
        <taxon>Burkholderiaceae</taxon>
        <taxon>Paraburkholderia</taxon>
    </lineage>
</organism>